<dbReference type="Pfam" id="PF07993">
    <property type="entry name" value="NAD_binding_4"/>
    <property type="match status" value="1"/>
</dbReference>
<comment type="catalytic activity">
    <reaction evidence="4">
        <text>a long-chain fatty acyl-CoA + 2 NADPH + 2 H(+) = a long-chain primary fatty alcohol + 2 NADP(+) + CoA</text>
        <dbReference type="Rhea" id="RHEA:52716"/>
        <dbReference type="ChEBI" id="CHEBI:15378"/>
        <dbReference type="ChEBI" id="CHEBI:57287"/>
        <dbReference type="ChEBI" id="CHEBI:57783"/>
        <dbReference type="ChEBI" id="CHEBI:58349"/>
        <dbReference type="ChEBI" id="CHEBI:77396"/>
        <dbReference type="ChEBI" id="CHEBI:83139"/>
        <dbReference type="EC" id="1.2.1.84"/>
    </reaction>
</comment>
<feature type="domain" description="Fatty acyl-CoA reductase C-terminal" evidence="5">
    <location>
        <begin position="419"/>
        <end position="492"/>
    </location>
</feature>
<evidence type="ECO:0000313" key="8">
    <source>
        <dbReference type="EnsemblPlants" id="AES98766"/>
    </source>
</evidence>
<evidence type="ECO:0000256" key="1">
    <source>
        <dbReference type="ARBA" id="ARBA00005928"/>
    </source>
</evidence>
<dbReference type="GO" id="GO:0010345">
    <property type="term" value="P:suberin biosynthetic process"/>
    <property type="evidence" value="ECO:0000318"/>
    <property type="project" value="GO_Central"/>
</dbReference>
<dbReference type="HOGENOM" id="CLU_024661_4_1_1"/>
<keyword evidence="9" id="KW-1185">Reference proteome</keyword>
<evidence type="ECO:0000313" key="9">
    <source>
        <dbReference type="Proteomes" id="UP000002051"/>
    </source>
</evidence>
<evidence type="ECO:0000256" key="4">
    <source>
        <dbReference type="RuleBase" id="RU363097"/>
    </source>
</evidence>
<dbReference type="PaxDb" id="3880-AES98766"/>
<dbReference type="InterPro" id="IPR036291">
    <property type="entry name" value="NAD(P)-bd_dom_sf"/>
</dbReference>
<reference evidence="7 9" key="1">
    <citation type="journal article" date="2011" name="Nature">
        <title>The Medicago genome provides insight into the evolution of rhizobial symbioses.</title>
        <authorList>
            <person name="Young N.D."/>
            <person name="Debelle F."/>
            <person name="Oldroyd G.E."/>
            <person name="Geurts R."/>
            <person name="Cannon S.B."/>
            <person name="Udvardi M.K."/>
            <person name="Benedito V.A."/>
            <person name="Mayer K.F."/>
            <person name="Gouzy J."/>
            <person name="Schoof H."/>
            <person name="Van de Peer Y."/>
            <person name="Proost S."/>
            <person name="Cook D.R."/>
            <person name="Meyers B.C."/>
            <person name="Spannagl M."/>
            <person name="Cheung F."/>
            <person name="De Mita S."/>
            <person name="Krishnakumar V."/>
            <person name="Gundlach H."/>
            <person name="Zhou S."/>
            <person name="Mudge J."/>
            <person name="Bharti A.K."/>
            <person name="Murray J.D."/>
            <person name="Naoumkina M.A."/>
            <person name="Rosen B."/>
            <person name="Silverstein K.A."/>
            <person name="Tang H."/>
            <person name="Rombauts S."/>
            <person name="Zhao P.X."/>
            <person name="Zhou P."/>
            <person name="Barbe V."/>
            <person name="Bardou P."/>
            <person name="Bechner M."/>
            <person name="Bellec A."/>
            <person name="Berger A."/>
            <person name="Berges H."/>
            <person name="Bidwell S."/>
            <person name="Bisseling T."/>
            <person name="Choisne N."/>
            <person name="Couloux A."/>
            <person name="Denny R."/>
            <person name="Deshpande S."/>
            <person name="Dai X."/>
            <person name="Doyle J.J."/>
            <person name="Dudez A.M."/>
            <person name="Farmer A.D."/>
            <person name="Fouteau S."/>
            <person name="Franken C."/>
            <person name="Gibelin C."/>
            <person name="Gish J."/>
            <person name="Goldstein S."/>
            <person name="Gonzalez A.J."/>
            <person name="Green P.J."/>
            <person name="Hallab A."/>
            <person name="Hartog M."/>
            <person name="Hua A."/>
            <person name="Humphray S.J."/>
            <person name="Jeong D.H."/>
            <person name="Jing Y."/>
            <person name="Jocker A."/>
            <person name="Kenton S.M."/>
            <person name="Kim D.J."/>
            <person name="Klee K."/>
            <person name="Lai H."/>
            <person name="Lang C."/>
            <person name="Lin S."/>
            <person name="Macmil S.L."/>
            <person name="Magdelenat G."/>
            <person name="Matthews L."/>
            <person name="McCorrison J."/>
            <person name="Monaghan E.L."/>
            <person name="Mun J.H."/>
            <person name="Najar F.Z."/>
            <person name="Nicholson C."/>
            <person name="Noirot C."/>
            <person name="O'Bleness M."/>
            <person name="Paule C.R."/>
            <person name="Poulain J."/>
            <person name="Prion F."/>
            <person name="Qin B."/>
            <person name="Qu C."/>
            <person name="Retzel E.F."/>
            <person name="Riddle C."/>
            <person name="Sallet E."/>
            <person name="Samain S."/>
            <person name="Samson N."/>
            <person name="Sanders I."/>
            <person name="Saurat O."/>
            <person name="Scarpelli C."/>
            <person name="Schiex T."/>
            <person name="Segurens B."/>
            <person name="Severin A.J."/>
            <person name="Sherrier D.J."/>
            <person name="Shi R."/>
            <person name="Sims S."/>
            <person name="Singer S.R."/>
            <person name="Sinharoy S."/>
            <person name="Sterck L."/>
            <person name="Viollet A."/>
            <person name="Wang B.B."/>
            <person name="Wang K."/>
            <person name="Wang M."/>
            <person name="Wang X."/>
            <person name="Warfsmann J."/>
            <person name="Weissenbach J."/>
            <person name="White D.D."/>
            <person name="White J.D."/>
            <person name="Wiley G.B."/>
            <person name="Wincker P."/>
            <person name="Xing Y."/>
            <person name="Yang L."/>
            <person name="Yao Z."/>
            <person name="Ying F."/>
            <person name="Zhai J."/>
            <person name="Zhou L."/>
            <person name="Zuber A."/>
            <person name="Denarie J."/>
            <person name="Dixon R.A."/>
            <person name="May G.D."/>
            <person name="Schwartz D.C."/>
            <person name="Rogers J."/>
            <person name="Quetier F."/>
            <person name="Town C.D."/>
            <person name="Roe B.A."/>
        </authorList>
    </citation>
    <scope>NUCLEOTIDE SEQUENCE [LARGE SCALE GENOMIC DNA]</scope>
    <source>
        <strain evidence="7">A17</strain>
        <strain evidence="8 9">cv. Jemalong A17</strain>
    </source>
</reference>
<dbReference type="STRING" id="3880.G7KEB5"/>
<evidence type="ECO:0000256" key="3">
    <source>
        <dbReference type="ARBA" id="ARBA00023098"/>
    </source>
</evidence>
<dbReference type="eggNOG" id="KOG1221">
    <property type="taxonomic scope" value="Eukaryota"/>
</dbReference>
<dbReference type="Pfam" id="PF03015">
    <property type="entry name" value="Sterile"/>
    <property type="match status" value="1"/>
</dbReference>
<accession>G7KEB5</accession>
<sequence>MNSGTIHSFLKGKSILVIGTTGFLAKVFVEKILRIQPEIQQLYLLVRASNNDLASQRLQNEVFQTDLFGLLRDKLGQEFDSFISKKVTAIAGDVSVQNLGLKDENLNLFQEIDLIVNFAATTKFDERFDISMGVNTMGPLHVLNFAKKCCNIKVFVHISTAYVCGEANNGEEILQEKPFEMGQTLKGTSKLNIQTEMDLLEKKIDELRAMNADESTIKYALKDYGIQRANLHGWPNTYVFTKAMGEMLVVNQKDNVPLIIIRPTMVTSTNKDPFPGWIEGLRTTDTVIRGYGIGKLACFVGNPNTILDIIPADLVINCVITTIVVHLDQAPKDFIYHISSSLRNPFKVLDFINIIYDYFVKNPCTNENGKPIVISKRLFPTSLSGFNVYLTIRYVIPLKVSNYVNKTCFRFSQDATYDDNYKKNRMLKGWAKLYKPYSCFKAIFDDTNTENLRRVTKSLKENEELNFDPTSIDWTNYMMNTHIPSIVKYAMK</sequence>
<dbReference type="CDD" id="cd05236">
    <property type="entry name" value="FAR-N_SDR_e"/>
    <property type="match status" value="1"/>
</dbReference>
<dbReference type="Gene3D" id="3.40.50.720">
    <property type="entry name" value="NAD(P)-binding Rossmann-like Domain"/>
    <property type="match status" value="1"/>
</dbReference>
<feature type="domain" description="Thioester reductase (TE)" evidence="6">
    <location>
        <begin position="19"/>
        <end position="318"/>
    </location>
</feature>
<proteinExistence type="inferred from homology"/>
<dbReference type="EMBL" id="CM001221">
    <property type="protein sequence ID" value="AES98766.2"/>
    <property type="molecule type" value="Genomic_DNA"/>
</dbReference>
<comment type="function">
    <text evidence="4">Catalyzes the reduction of fatty acyl-CoA to fatty alcohols.</text>
</comment>
<keyword evidence="3 4" id="KW-0443">Lipid metabolism</keyword>
<dbReference type="InterPro" id="IPR033640">
    <property type="entry name" value="FAR_C"/>
</dbReference>
<comment type="similarity">
    <text evidence="1 4">Belongs to the fatty acyl-CoA reductase family.</text>
</comment>
<dbReference type="PANTHER" id="PTHR11011">
    <property type="entry name" value="MALE STERILITY PROTEIN 2-RELATED"/>
    <property type="match status" value="1"/>
</dbReference>
<reference evidence="8" key="3">
    <citation type="submission" date="2015-04" db="UniProtKB">
        <authorList>
            <consortium name="EnsemblPlants"/>
        </authorList>
    </citation>
    <scope>IDENTIFICATION</scope>
    <source>
        <strain evidence="8">cv. Jemalong A17</strain>
    </source>
</reference>
<dbReference type="CDD" id="cd09071">
    <property type="entry name" value="FAR_C"/>
    <property type="match status" value="1"/>
</dbReference>
<dbReference type="AlphaFoldDB" id="G7KEB5"/>
<dbReference type="GO" id="GO:0102965">
    <property type="term" value="F:alcohol-forming long-chain fatty acyl-CoA reductase activity"/>
    <property type="evidence" value="ECO:0007669"/>
    <property type="project" value="UniProtKB-EC"/>
</dbReference>
<keyword evidence="4" id="KW-0521">NADP</keyword>
<keyword evidence="4" id="KW-0560">Oxidoreductase</keyword>
<dbReference type="Proteomes" id="UP000002051">
    <property type="component" value="Chromosome 5"/>
</dbReference>
<protein>
    <recommendedName>
        <fullName evidence="4">Fatty acyl-CoA reductase</fullName>
        <ecNumber evidence="4">1.2.1.84</ecNumber>
    </recommendedName>
</protein>
<name>G7KEB5_MEDTR</name>
<dbReference type="PANTHER" id="PTHR11011:SF84">
    <property type="entry name" value="ACYL-COA REDUCTASE-LIKE PROTEIN, PUTATIVE-RELATED"/>
    <property type="match status" value="1"/>
</dbReference>
<evidence type="ECO:0000259" key="6">
    <source>
        <dbReference type="Pfam" id="PF07993"/>
    </source>
</evidence>
<evidence type="ECO:0000313" key="7">
    <source>
        <dbReference type="EMBL" id="AES98766.2"/>
    </source>
</evidence>
<dbReference type="EnsemblPlants" id="AES98766">
    <property type="protein sequence ID" value="AES98766"/>
    <property type="gene ID" value="MTR_5g072540"/>
</dbReference>
<reference evidence="7 9" key="2">
    <citation type="journal article" date="2014" name="BMC Genomics">
        <title>An improved genome release (version Mt4.0) for the model legume Medicago truncatula.</title>
        <authorList>
            <person name="Tang H."/>
            <person name="Krishnakumar V."/>
            <person name="Bidwell S."/>
            <person name="Rosen B."/>
            <person name="Chan A."/>
            <person name="Zhou S."/>
            <person name="Gentzbittel L."/>
            <person name="Childs K.L."/>
            <person name="Yandell M."/>
            <person name="Gundlach H."/>
            <person name="Mayer K.F."/>
            <person name="Schwartz D.C."/>
            <person name="Town C.D."/>
        </authorList>
    </citation>
    <scope>GENOME REANNOTATION</scope>
    <source>
        <strain evidence="8 9">cv. Jemalong A17</strain>
    </source>
</reference>
<keyword evidence="2 4" id="KW-0444">Lipid biosynthesis</keyword>
<dbReference type="GO" id="GO:0080019">
    <property type="term" value="F:alcohol-forming very long-chain fatty acyl-CoA reductase activity"/>
    <property type="evidence" value="ECO:0000318"/>
    <property type="project" value="GO_Central"/>
</dbReference>
<dbReference type="GO" id="GO:0035336">
    <property type="term" value="P:long-chain fatty-acyl-CoA metabolic process"/>
    <property type="evidence" value="ECO:0000318"/>
    <property type="project" value="GO_Central"/>
</dbReference>
<organism evidence="7 9">
    <name type="scientific">Medicago truncatula</name>
    <name type="common">Barrel medic</name>
    <name type="synonym">Medicago tribuloides</name>
    <dbReference type="NCBI Taxonomy" id="3880"/>
    <lineage>
        <taxon>Eukaryota</taxon>
        <taxon>Viridiplantae</taxon>
        <taxon>Streptophyta</taxon>
        <taxon>Embryophyta</taxon>
        <taxon>Tracheophyta</taxon>
        <taxon>Spermatophyta</taxon>
        <taxon>Magnoliopsida</taxon>
        <taxon>eudicotyledons</taxon>
        <taxon>Gunneridae</taxon>
        <taxon>Pentapetalae</taxon>
        <taxon>rosids</taxon>
        <taxon>fabids</taxon>
        <taxon>Fabales</taxon>
        <taxon>Fabaceae</taxon>
        <taxon>Papilionoideae</taxon>
        <taxon>50 kb inversion clade</taxon>
        <taxon>NPAAA clade</taxon>
        <taxon>Hologalegina</taxon>
        <taxon>IRL clade</taxon>
        <taxon>Trifolieae</taxon>
        <taxon>Medicago</taxon>
    </lineage>
</organism>
<evidence type="ECO:0000259" key="5">
    <source>
        <dbReference type="Pfam" id="PF03015"/>
    </source>
</evidence>
<gene>
    <name evidence="7" type="ordered locus">MTR_5g072540</name>
</gene>
<dbReference type="InterPro" id="IPR013120">
    <property type="entry name" value="FAR_NAD-bd"/>
</dbReference>
<dbReference type="EC" id="1.2.1.84" evidence="4"/>
<dbReference type="SUPFAM" id="SSF51735">
    <property type="entry name" value="NAD(P)-binding Rossmann-fold domains"/>
    <property type="match status" value="1"/>
</dbReference>
<evidence type="ECO:0000256" key="2">
    <source>
        <dbReference type="ARBA" id="ARBA00022516"/>
    </source>
</evidence>
<accession>A0A0C3XP29</accession>
<dbReference type="InterPro" id="IPR026055">
    <property type="entry name" value="FAR"/>
</dbReference>